<dbReference type="AlphaFoldDB" id="A0AAP7A6K4"/>
<dbReference type="Gene3D" id="3.40.50.980">
    <property type="match status" value="2"/>
</dbReference>
<keyword evidence="3" id="KW-0596">Phosphopantetheine</keyword>
<dbReference type="PROSITE" id="PS00012">
    <property type="entry name" value="PHOSPHOPANTETHEINE"/>
    <property type="match status" value="1"/>
</dbReference>
<gene>
    <name evidence="9" type="ORF">HMI46_27325</name>
</gene>
<evidence type="ECO:0000313" key="9">
    <source>
        <dbReference type="EMBL" id="NOJ74206.1"/>
    </source>
</evidence>
<dbReference type="GO" id="GO:0031177">
    <property type="term" value="F:phosphopantetheine binding"/>
    <property type="evidence" value="ECO:0007669"/>
    <property type="project" value="TreeGrafter"/>
</dbReference>
<dbReference type="FunFam" id="3.40.50.980:FF:000001">
    <property type="entry name" value="Non-ribosomal peptide synthetase"/>
    <property type="match status" value="1"/>
</dbReference>
<dbReference type="GO" id="GO:0017000">
    <property type="term" value="P:antibiotic biosynthetic process"/>
    <property type="evidence" value="ECO:0007669"/>
    <property type="project" value="UniProtKB-KW"/>
</dbReference>
<evidence type="ECO:0000256" key="5">
    <source>
        <dbReference type="ARBA" id="ARBA00022598"/>
    </source>
</evidence>
<keyword evidence="5" id="KW-0436">Ligase</keyword>
<comment type="caution">
    <text evidence="9">The sequence shown here is derived from an EMBL/GenBank/DDBJ whole genome shotgun (WGS) entry which is preliminary data.</text>
</comment>
<evidence type="ECO:0000259" key="8">
    <source>
        <dbReference type="PROSITE" id="PS50075"/>
    </source>
</evidence>
<dbReference type="FunFam" id="2.30.38.10:FF:000001">
    <property type="entry name" value="Non-ribosomal peptide synthetase PvdI"/>
    <property type="match status" value="1"/>
</dbReference>
<dbReference type="FunFam" id="1.10.1200.10:FF:000005">
    <property type="entry name" value="Nonribosomal peptide synthetase 1"/>
    <property type="match status" value="1"/>
</dbReference>
<dbReference type="Pfam" id="PF00501">
    <property type="entry name" value="AMP-binding"/>
    <property type="match status" value="1"/>
</dbReference>
<comment type="similarity">
    <text evidence="2">Belongs to the ATP-dependent AMP-binding enzyme family.</text>
</comment>
<dbReference type="RefSeq" id="WP_171420161.1">
    <property type="nucleotide sequence ID" value="NZ_JABFOR010000107.1"/>
</dbReference>
<dbReference type="FunFam" id="3.40.50.980:FF:000002">
    <property type="entry name" value="Enterobactin synthetase component F"/>
    <property type="match status" value="1"/>
</dbReference>
<dbReference type="PANTHER" id="PTHR45527:SF14">
    <property type="entry name" value="PLIPASTATIN SYNTHASE SUBUNIT B"/>
    <property type="match status" value="1"/>
</dbReference>
<dbReference type="CDD" id="cd17643">
    <property type="entry name" value="A_NRPS_Cytc1-like"/>
    <property type="match status" value="1"/>
</dbReference>
<evidence type="ECO:0000256" key="1">
    <source>
        <dbReference type="ARBA" id="ARBA00001957"/>
    </source>
</evidence>
<accession>A0AAP7A6K4</accession>
<dbReference type="PROSITE" id="PS00455">
    <property type="entry name" value="AMP_BINDING"/>
    <property type="match status" value="1"/>
</dbReference>
<dbReference type="GO" id="GO:0005829">
    <property type="term" value="C:cytosol"/>
    <property type="evidence" value="ECO:0007669"/>
    <property type="project" value="TreeGrafter"/>
</dbReference>
<dbReference type="PROSITE" id="PS50075">
    <property type="entry name" value="CARRIER"/>
    <property type="match status" value="1"/>
</dbReference>
<dbReference type="Proteomes" id="UP000552038">
    <property type="component" value="Unassembled WGS sequence"/>
</dbReference>
<dbReference type="GO" id="GO:0044550">
    <property type="term" value="P:secondary metabolite biosynthetic process"/>
    <property type="evidence" value="ECO:0007669"/>
    <property type="project" value="UniProtKB-ARBA"/>
</dbReference>
<dbReference type="InterPro" id="IPR020845">
    <property type="entry name" value="AMP-binding_CS"/>
</dbReference>
<dbReference type="InterPro" id="IPR009081">
    <property type="entry name" value="PP-bd_ACP"/>
</dbReference>
<dbReference type="GO" id="GO:0043041">
    <property type="term" value="P:amino acid activation for nonribosomal peptide biosynthetic process"/>
    <property type="evidence" value="ECO:0007669"/>
    <property type="project" value="TreeGrafter"/>
</dbReference>
<evidence type="ECO:0000256" key="4">
    <source>
        <dbReference type="ARBA" id="ARBA00022553"/>
    </source>
</evidence>
<dbReference type="InterPro" id="IPR045851">
    <property type="entry name" value="AMP-bd_C_sf"/>
</dbReference>
<keyword evidence="7" id="KW-0511">Multifunctional enzyme</keyword>
<dbReference type="SUPFAM" id="SSF56801">
    <property type="entry name" value="Acetyl-CoA synthetase-like"/>
    <property type="match status" value="1"/>
</dbReference>
<evidence type="ECO:0000313" key="10">
    <source>
        <dbReference type="Proteomes" id="UP000552038"/>
    </source>
</evidence>
<name>A0AAP7A6K4_PAEAL</name>
<dbReference type="FunFam" id="3.30.300.30:FF:000010">
    <property type="entry name" value="Enterobactin synthetase component F"/>
    <property type="match status" value="1"/>
</dbReference>
<evidence type="ECO:0000256" key="7">
    <source>
        <dbReference type="ARBA" id="ARBA00023268"/>
    </source>
</evidence>
<dbReference type="InterPro" id="IPR000873">
    <property type="entry name" value="AMP-dep_synth/lig_dom"/>
</dbReference>
<feature type="domain" description="Carrier" evidence="8">
    <location>
        <begin position="585"/>
        <end position="664"/>
    </location>
</feature>
<dbReference type="Gene3D" id="1.10.1200.10">
    <property type="entry name" value="ACP-like"/>
    <property type="match status" value="1"/>
</dbReference>
<organism evidence="9 10">
    <name type="scientific">Paenibacillus alvei</name>
    <name type="common">Bacillus alvei</name>
    <dbReference type="NCBI Taxonomy" id="44250"/>
    <lineage>
        <taxon>Bacteria</taxon>
        <taxon>Bacillati</taxon>
        <taxon>Bacillota</taxon>
        <taxon>Bacilli</taxon>
        <taxon>Bacillales</taxon>
        <taxon>Paenibacillaceae</taxon>
        <taxon>Paenibacillus</taxon>
    </lineage>
</organism>
<dbReference type="GO" id="GO:0016874">
    <property type="term" value="F:ligase activity"/>
    <property type="evidence" value="ECO:0007669"/>
    <property type="project" value="UniProtKB-KW"/>
</dbReference>
<dbReference type="InterPro" id="IPR025110">
    <property type="entry name" value="AMP-bd_C"/>
</dbReference>
<keyword evidence="6" id="KW-0045">Antibiotic biosynthesis</keyword>
<dbReference type="PANTHER" id="PTHR45527">
    <property type="entry name" value="NONRIBOSOMAL PEPTIDE SYNTHETASE"/>
    <property type="match status" value="1"/>
</dbReference>
<keyword evidence="4" id="KW-0597">Phosphoprotein</keyword>
<reference evidence="9 10" key="1">
    <citation type="submission" date="2020-05" db="EMBL/GenBank/DDBJ databases">
        <title>Whole genome sequencing and identification of novel metabolites from Paenibacillus alvei strain JR949.</title>
        <authorList>
            <person name="Rajendhran J."/>
            <person name="Sree Pranav P."/>
            <person name="Mahalakshmi B."/>
            <person name="Karthikeyan R."/>
        </authorList>
    </citation>
    <scope>NUCLEOTIDE SEQUENCE [LARGE SCALE GENOMIC DNA]</scope>
    <source>
        <strain evidence="9 10">JR949</strain>
    </source>
</reference>
<dbReference type="Gene3D" id="2.30.38.10">
    <property type="entry name" value="Luciferase, Domain 3"/>
    <property type="match status" value="1"/>
</dbReference>
<evidence type="ECO:0000256" key="3">
    <source>
        <dbReference type="ARBA" id="ARBA00022450"/>
    </source>
</evidence>
<dbReference type="InterPro" id="IPR006162">
    <property type="entry name" value="Ppantetheine_attach_site"/>
</dbReference>
<protein>
    <submittedName>
        <fullName evidence="9">Amino acid adenylation domain-containing protein</fullName>
    </submittedName>
</protein>
<dbReference type="InterPro" id="IPR010071">
    <property type="entry name" value="AA_adenyl_dom"/>
</dbReference>
<proteinExistence type="inferred from homology"/>
<dbReference type="Pfam" id="PF13193">
    <property type="entry name" value="AMP-binding_C"/>
    <property type="match status" value="1"/>
</dbReference>
<dbReference type="EMBL" id="JABFOR010000107">
    <property type="protein sequence ID" value="NOJ74206.1"/>
    <property type="molecule type" value="Genomic_DNA"/>
</dbReference>
<dbReference type="Pfam" id="PF00550">
    <property type="entry name" value="PP-binding"/>
    <property type="match status" value="1"/>
</dbReference>
<dbReference type="InterPro" id="IPR036736">
    <property type="entry name" value="ACP-like_sf"/>
</dbReference>
<dbReference type="NCBIfam" id="TIGR01733">
    <property type="entry name" value="AA-adenyl-dom"/>
    <property type="match status" value="1"/>
</dbReference>
<comment type="cofactor">
    <cofactor evidence="1">
        <name>pantetheine 4'-phosphate</name>
        <dbReference type="ChEBI" id="CHEBI:47942"/>
    </cofactor>
</comment>
<dbReference type="FunFam" id="3.40.50.12780:FF:000012">
    <property type="entry name" value="Non-ribosomal peptide synthetase"/>
    <property type="match status" value="1"/>
</dbReference>
<sequence length="698" mass="77633">MLYNPNVYANEEIAQMLARVEHVLHALAVNPEMKVSELETTTEEEKEQILGAFQTKPTQYPHEESIKSLFEAQVKKTPDRIAVSCGTEQLTYAELNAKANIVANRLLASNGGCDTDRGGMDRSEKMVALLLERNIDMVIGILGVVKAGYVYVPIDPEAPQDRIQYTLSDSGASLLLVNQGKEDMISLPQGNIYAIEHLHSDEPDTALGAELKANPDVSIAPQDALYIIYTSGTTGEPKGTIIEHECVVRLMKNDDMPFDFDEEDVWSLFAAYNFDVSVWEMYGALLYGGHLVVIPNDAKKDSYAFLDILREKRVTVLNQVPSSFYNLMQVELAEAGERLCVKHLIFAGEALQVGKLKAWHAKYPEMNIVNMYGITETTVHVTYKAITAEDIELDVNDVGKALPTLKIYMLDGDKLCGIGVPGELCVAGVGVARGYLNKPELTNKKFVANPFVPGERMYRSGDLAKWLPDGNIAYLGRIDDQVKIRGFRIELGEVENALRQLEGIQDAAVIVRETHDGEKALFAYLISKDQVQLQAVRRDLEEVLPAYMVPAYMMQIDQLPVTRNGKLDKRALPEIVAVSEKEYTAPKNELEAQLCNIFSEVLGVERVGTQDSFFELGGDSIKAIRIVSKLRSAGYQIAIKDIMQKYTVEAISYAAQKSALEEQYEQAEVSGLVPLTPIVSEFASWNLPKPHHFNQDML</sequence>
<dbReference type="Gene3D" id="3.30.300.30">
    <property type="match status" value="1"/>
</dbReference>
<feature type="non-terminal residue" evidence="9">
    <location>
        <position position="698"/>
    </location>
</feature>
<evidence type="ECO:0000256" key="6">
    <source>
        <dbReference type="ARBA" id="ARBA00023194"/>
    </source>
</evidence>
<dbReference type="Gene3D" id="3.30.559.30">
    <property type="entry name" value="Nonribosomal peptide synthetase, condensation domain"/>
    <property type="match status" value="1"/>
</dbReference>
<evidence type="ECO:0000256" key="2">
    <source>
        <dbReference type="ARBA" id="ARBA00006432"/>
    </source>
</evidence>
<dbReference type="SUPFAM" id="SSF47336">
    <property type="entry name" value="ACP-like"/>
    <property type="match status" value="1"/>
</dbReference>